<dbReference type="Proteomes" id="UP000638981">
    <property type="component" value="Unassembled WGS sequence"/>
</dbReference>
<keyword evidence="2" id="KW-1185">Reference proteome</keyword>
<evidence type="ECO:0000313" key="2">
    <source>
        <dbReference type="Proteomes" id="UP000638981"/>
    </source>
</evidence>
<gene>
    <name evidence="1" type="ORF">GCM10007315_01770</name>
</gene>
<sequence length="110" mass="12006">MSISSIQNSGSYAIRETRVVLHYHPKSGQILHMYTATVFEGVEGLSDEALLEQAVDHAKSAGVKSLGKRPYLIAKDPGFLMHPCQVDVKTLEIQRVEGAGFHVKGLKSLS</sequence>
<name>A0A918TFT9_9RHOB</name>
<dbReference type="EMBL" id="BMYJ01000001">
    <property type="protein sequence ID" value="GHC44240.1"/>
    <property type="molecule type" value="Genomic_DNA"/>
</dbReference>
<organism evidence="1 2">
    <name type="scientific">Neogemmobacter tilapiae</name>
    <dbReference type="NCBI Taxonomy" id="875041"/>
    <lineage>
        <taxon>Bacteria</taxon>
        <taxon>Pseudomonadati</taxon>
        <taxon>Pseudomonadota</taxon>
        <taxon>Alphaproteobacteria</taxon>
        <taxon>Rhodobacterales</taxon>
        <taxon>Paracoccaceae</taxon>
        <taxon>Neogemmobacter</taxon>
    </lineage>
</organism>
<evidence type="ECO:0000313" key="1">
    <source>
        <dbReference type="EMBL" id="GHC44240.1"/>
    </source>
</evidence>
<protein>
    <submittedName>
        <fullName evidence="1">Uncharacterized protein</fullName>
    </submittedName>
</protein>
<dbReference type="RefSeq" id="WP_189409551.1">
    <property type="nucleotide sequence ID" value="NZ_BMYJ01000001.1"/>
</dbReference>
<comment type="caution">
    <text evidence="1">The sequence shown here is derived from an EMBL/GenBank/DDBJ whole genome shotgun (WGS) entry which is preliminary data.</text>
</comment>
<dbReference type="AlphaFoldDB" id="A0A918TFT9"/>
<reference evidence="1" key="1">
    <citation type="journal article" date="2014" name="Int. J. Syst. Evol. Microbiol.">
        <title>Complete genome sequence of Corynebacterium casei LMG S-19264T (=DSM 44701T), isolated from a smear-ripened cheese.</title>
        <authorList>
            <consortium name="US DOE Joint Genome Institute (JGI-PGF)"/>
            <person name="Walter F."/>
            <person name="Albersmeier A."/>
            <person name="Kalinowski J."/>
            <person name="Ruckert C."/>
        </authorList>
    </citation>
    <scope>NUCLEOTIDE SEQUENCE</scope>
    <source>
        <strain evidence="1">KCTC 23310</strain>
    </source>
</reference>
<reference evidence="1" key="2">
    <citation type="submission" date="2020-09" db="EMBL/GenBank/DDBJ databases">
        <authorList>
            <person name="Sun Q."/>
            <person name="Kim S."/>
        </authorList>
    </citation>
    <scope>NUCLEOTIDE SEQUENCE</scope>
    <source>
        <strain evidence="1">KCTC 23310</strain>
    </source>
</reference>
<accession>A0A918TFT9</accession>
<proteinExistence type="predicted"/>